<evidence type="ECO:0000313" key="2">
    <source>
        <dbReference type="EMBL" id="CAB3252747.1"/>
    </source>
</evidence>
<comment type="caution">
    <text evidence="2">The sequence shown here is derived from an EMBL/GenBank/DDBJ whole genome shotgun (WGS) entry which is preliminary data.</text>
</comment>
<keyword evidence="3" id="KW-1185">Reference proteome</keyword>
<evidence type="ECO:0000313" key="3">
    <source>
        <dbReference type="Proteomes" id="UP000494106"/>
    </source>
</evidence>
<dbReference type="Proteomes" id="UP000494106">
    <property type="component" value="Unassembled WGS sequence"/>
</dbReference>
<name>A0A8S1B349_ARCPL</name>
<reference evidence="2 3" key="1">
    <citation type="submission" date="2020-04" db="EMBL/GenBank/DDBJ databases">
        <authorList>
            <person name="Wallbank WR R."/>
            <person name="Pardo Diaz C."/>
            <person name="Kozak K."/>
            <person name="Martin S."/>
            <person name="Jiggins C."/>
            <person name="Moest M."/>
            <person name="Warren A I."/>
            <person name="Byers J.R.P. K."/>
            <person name="Montejo-Kovacevich G."/>
            <person name="Yen C E."/>
        </authorList>
    </citation>
    <scope>NUCLEOTIDE SEQUENCE [LARGE SCALE GENOMIC DNA]</scope>
</reference>
<accession>A0A8S1B349</accession>
<dbReference type="AlphaFoldDB" id="A0A8S1B349"/>
<dbReference type="OrthoDB" id="6375801at2759"/>
<sequence length="261" mass="29840">MTAKKIGKDIKSGTIGDLIDEFNKELRVFKRHYYNVGHQHKALQNCIRKLSEHEAVIICDFSQNYAGKLHKEIQSVHFGGNRDHISLHTGVIYSKNNNPTSFCSISPCCDHDPGAVWAHLSPVFEYTKQIVPSLKAVHMYSDGPATQYKQKKNFYLFSKNVVVKHPMGKGRQMGSNSSDSDDYDSNDIPYADSDETIYYEEDAMLEEILDIEELEINADSVDNIEEIKTEHIEPEMADDPENDEMMIDLLKQKESLCKHQH</sequence>
<proteinExistence type="predicted"/>
<evidence type="ECO:0000256" key="1">
    <source>
        <dbReference type="SAM" id="MobiDB-lite"/>
    </source>
</evidence>
<feature type="region of interest" description="Disordered" evidence="1">
    <location>
        <begin position="167"/>
        <end position="190"/>
    </location>
</feature>
<gene>
    <name evidence="2" type="ORF">APLA_LOCUS13669</name>
</gene>
<organism evidence="2 3">
    <name type="scientific">Arctia plantaginis</name>
    <name type="common">Wood tiger moth</name>
    <name type="synonym">Phalaena plantaginis</name>
    <dbReference type="NCBI Taxonomy" id="874455"/>
    <lineage>
        <taxon>Eukaryota</taxon>
        <taxon>Metazoa</taxon>
        <taxon>Ecdysozoa</taxon>
        <taxon>Arthropoda</taxon>
        <taxon>Hexapoda</taxon>
        <taxon>Insecta</taxon>
        <taxon>Pterygota</taxon>
        <taxon>Neoptera</taxon>
        <taxon>Endopterygota</taxon>
        <taxon>Lepidoptera</taxon>
        <taxon>Glossata</taxon>
        <taxon>Ditrysia</taxon>
        <taxon>Noctuoidea</taxon>
        <taxon>Erebidae</taxon>
        <taxon>Arctiinae</taxon>
        <taxon>Arctia</taxon>
    </lineage>
</organism>
<protein>
    <submittedName>
        <fullName evidence="2">Uncharacterized protein</fullName>
    </submittedName>
</protein>
<dbReference type="EMBL" id="CADEBC010000558">
    <property type="protein sequence ID" value="CAB3252747.1"/>
    <property type="molecule type" value="Genomic_DNA"/>
</dbReference>
<dbReference type="PANTHER" id="PTHR46601:SF1">
    <property type="entry name" value="ADF-H DOMAIN-CONTAINING PROTEIN"/>
    <property type="match status" value="1"/>
</dbReference>
<dbReference type="PANTHER" id="PTHR46601">
    <property type="entry name" value="ULP_PROTEASE DOMAIN-CONTAINING PROTEIN"/>
    <property type="match status" value="1"/>
</dbReference>